<feature type="domain" description="Amphi-Trp" evidence="3">
    <location>
        <begin position="1"/>
        <end position="80"/>
    </location>
</feature>
<evidence type="ECO:0000256" key="1">
    <source>
        <dbReference type="SAM" id="MobiDB-lite"/>
    </source>
</evidence>
<dbReference type="InterPro" id="IPR010879">
    <property type="entry name" value="DUF1508"/>
</dbReference>
<accession>A0ABD6B7T4</accession>
<feature type="domain" description="DUF1508" evidence="2">
    <location>
        <begin position="123"/>
        <end position="170"/>
    </location>
</feature>
<dbReference type="Pfam" id="PF07411">
    <property type="entry name" value="DUF1508"/>
    <property type="match status" value="1"/>
</dbReference>
<gene>
    <name evidence="4" type="ORF">ACFR9S_12040</name>
</gene>
<evidence type="ECO:0000259" key="3">
    <source>
        <dbReference type="Pfam" id="PF20068"/>
    </source>
</evidence>
<name>A0ABD6B7T4_9EURY</name>
<evidence type="ECO:0000313" key="4">
    <source>
        <dbReference type="EMBL" id="MFD1527016.1"/>
    </source>
</evidence>
<dbReference type="NCBIfam" id="TIGR04354">
    <property type="entry name" value="amphi-Trp"/>
    <property type="match status" value="1"/>
</dbReference>
<dbReference type="RefSeq" id="WP_379731474.1">
    <property type="nucleotide sequence ID" value="NZ_JBHSWZ010000096.1"/>
</dbReference>
<organism evidence="4 5">
    <name type="scientific">Halolamina salina</name>
    <dbReference type="NCBI Taxonomy" id="1220023"/>
    <lineage>
        <taxon>Archaea</taxon>
        <taxon>Methanobacteriati</taxon>
        <taxon>Methanobacteriota</taxon>
        <taxon>Stenosarchaea group</taxon>
        <taxon>Halobacteria</taxon>
        <taxon>Halobacteriales</taxon>
        <taxon>Haloferacaceae</taxon>
    </lineage>
</organism>
<feature type="compositionally biased region" description="Acidic residues" evidence="1">
    <location>
        <begin position="88"/>
        <end position="98"/>
    </location>
</feature>
<dbReference type="Pfam" id="PF20068">
    <property type="entry name" value="Amphi-Trp"/>
    <property type="match status" value="1"/>
</dbReference>
<evidence type="ECO:0000259" key="2">
    <source>
        <dbReference type="Pfam" id="PF07411"/>
    </source>
</evidence>
<dbReference type="InterPro" id="IPR027598">
    <property type="entry name" value="Amphi-Trp_dom"/>
</dbReference>
<feature type="region of interest" description="Disordered" evidence="1">
    <location>
        <begin position="74"/>
        <end position="113"/>
    </location>
</feature>
<protein>
    <submittedName>
        <fullName evidence="4">Amphi-Trp domain-containing protein</fullName>
    </submittedName>
</protein>
<dbReference type="AlphaFoldDB" id="A0ABD6B7T4"/>
<sequence>MTRNDEYDEELTADRAEIASILEGVADGVRAGDVRLGDGANAVSVAMPDELTLELELETEGGEASLELEIEWPASDAESSVTSIEEPIGVEEENEDETETGKPVLAGATDGPQSMARFELFQDRASEWRWRLRHRNGNVIATGGEGYTRKHNALKGIRSVVANSPDAELSEEFSE</sequence>
<proteinExistence type="predicted"/>
<evidence type="ECO:0000313" key="5">
    <source>
        <dbReference type="Proteomes" id="UP001597111"/>
    </source>
</evidence>
<keyword evidence="5" id="KW-1185">Reference proteome</keyword>
<comment type="caution">
    <text evidence="4">The sequence shown here is derived from an EMBL/GenBank/DDBJ whole genome shotgun (WGS) entry which is preliminary data.</text>
</comment>
<dbReference type="Gene3D" id="2.30.29.80">
    <property type="match status" value="1"/>
</dbReference>
<reference evidence="4 5" key="1">
    <citation type="journal article" date="2019" name="Int. J. Syst. Evol. Microbiol.">
        <title>The Global Catalogue of Microorganisms (GCM) 10K type strain sequencing project: providing services to taxonomists for standard genome sequencing and annotation.</title>
        <authorList>
            <consortium name="The Broad Institute Genomics Platform"/>
            <consortium name="The Broad Institute Genome Sequencing Center for Infectious Disease"/>
            <person name="Wu L."/>
            <person name="Ma J."/>
        </authorList>
    </citation>
    <scope>NUCLEOTIDE SEQUENCE [LARGE SCALE GENOMIC DNA]</scope>
    <source>
        <strain evidence="4 5">CGMCC 1.12285</strain>
    </source>
</reference>
<dbReference type="Proteomes" id="UP001597111">
    <property type="component" value="Unassembled WGS sequence"/>
</dbReference>
<dbReference type="SUPFAM" id="SSF160113">
    <property type="entry name" value="YegP-like"/>
    <property type="match status" value="1"/>
</dbReference>
<dbReference type="InterPro" id="IPR036913">
    <property type="entry name" value="YegP-like_sf"/>
</dbReference>
<dbReference type="EMBL" id="JBHUDH010000139">
    <property type="protein sequence ID" value="MFD1527016.1"/>
    <property type="molecule type" value="Genomic_DNA"/>
</dbReference>